<sequence length="167" mass="18139">MSPMLMIASLAITAALVFYTIGVFAERRAGHLNGRHLALFWAGLACDTTGTTVMTIMARTAGSEPAPAIHGITGLLAIILMLFHAGWATLVYVRGRRHDDKVIAQEQTFHRFSTIVWLLWLVPYIIGLLVGIPMIHMATAPAVVLSVIIVAILSLFLLRPANKVARA</sequence>
<dbReference type="Proteomes" id="UP000260943">
    <property type="component" value="Unassembled WGS sequence"/>
</dbReference>
<dbReference type="InterPro" id="IPR023813">
    <property type="entry name" value="HsmA-like"/>
</dbReference>
<dbReference type="RefSeq" id="WP_117679143.1">
    <property type="nucleotide sequence ID" value="NZ_QSRJ01000003.1"/>
</dbReference>
<dbReference type="NCBIfam" id="TIGR03987">
    <property type="entry name" value="HsmA family protein"/>
    <property type="match status" value="1"/>
</dbReference>
<gene>
    <name evidence="2" type="ORF">DXC81_03095</name>
</gene>
<evidence type="ECO:0000313" key="2">
    <source>
        <dbReference type="EMBL" id="RGL11127.1"/>
    </source>
</evidence>
<evidence type="ECO:0000256" key="1">
    <source>
        <dbReference type="SAM" id="Phobius"/>
    </source>
</evidence>
<organism evidence="2 3">
    <name type="scientific">Collinsella tanakaei</name>
    <dbReference type="NCBI Taxonomy" id="626935"/>
    <lineage>
        <taxon>Bacteria</taxon>
        <taxon>Bacillati</taxon>
        <taxon>Actinomycetota</taxon>
        <taxon>Coriobacteriia</taxon>
        <taxon>Coriobacteriales</taxon>
        <taxon>Coriobacteriaceae</taxon>
        <taxon>Collinsella</taxon>
    </lineage>
</organism>
<proteinExistence type="predicted"/>
<accession>A0A3E4QVM3</accession>
<feature type="transmembrane region" description="Helical" evidence="1">
    <location>
        <begin position="6"/>
        <end position="25"/>
    </location>
</feature>
<keyword evidence="1" id="KW-0812">Transmembrane</keyword>
<feature type="transmembrane region" description="Helical" evidence="1">
    <location>
        <begin position="37"/>
        <end position="57"/>
    </location>
</feature>
<feature type="transmembrane region" description="Helical" evidence="1">
    <location>
        <begin position="138"/>
        <end position="158"/>
    </location>
</feature>
<evidence type="ECO:0000313" key="3">
    <source>
        <dbReference type="Proteomes" id="UP000260943"/>
    </source>
</evidence>
<keyword evidence="1" id="KW-0472">Membrane</keyword>
<name>A0A3E4QVM3_9ACTN</name>
<protein>
    <submittedName>
        <fullName evidence="2">TIGR03987 family protein</fullName>
    </submittedName>
</protein>
<reference evidence="2 3" key="1">
    <citation type="submission" date="2018-08" db="EMBL/GenBank/DDBJ databases">
        <title>A genome reference for cultivated species of the human gut microbiota.</title>
        <authorList>
            <person name="Zou Y."/>
            <person name="Xue W."/>
            <person name="Luo G."/>
        </authorList>
    </citation>
    <scope>NUCLEOTIDE SEQUENCE [LARGE SCALE GENOMIC DNA]</scope>
    <source>
        <strain evidence="2 3">TF08-14</strain>
    </source>
</reference>
<dbReference type="AlphaFoldDB" id="A0A3E4QVM3"/>
<comment type="caution">
    <text evidence="2">The sequence shown here is derived from an EMBL/GenBank/DDBJ whole genome shotgun (WGS) entry which is preliminary data.</text>
</comment>
<feature type="transmembrane region" description="Helical" evidence="1">
    <location>
        <begin position="114"/>
        <end position="132"/>
    </location>
</feature>
<feature type="transmembrane region" description="Helical" evidence="1">
    <location>
        <begin position="69"/>
        <end position="93"/>
    </location>
</feature>
<dbReference type="EMBL" id="QSRJ01000003">
    <property type="protein sequence ID" value="RGL11127.1"/>
    <property type="molecule type" value="Genomic_DNA"/>
</dbReference>
<keyword evidence="1" id="KW-1133">Transmembrane helix</keyword>